<evidence type="ECO:0000256" key="2">
    <source>
        <dbReference type="SAM" id="SignalP"/>
    </source>
</evidence>
<reference evidence="4 5" key="1">
    <citation type="submission" date="2023-07" db="EMBL/GenBank/DDBJ databases">
        <title>Sorghum-associated microbial communities from plants grown in Nebraska, USA.</title>
        <authorList>
            <person name="Schachtman D."/>
        </authorList>
    </citation>
    <scope>NUCLEOTIDE SEQUENCE [LARGE SCALE GENOMIC DNA]</scope>
    <source>
        <strain evidence="4 5">BE310</strain>
    </source>
</reference>
<evidence type="ECO:0000313" key="4">
    <source>
        <dbReference type="EMBL" id="MDR7297314.1"/>
    </source>
</evidence>
<gene>
    <name evidence="4" type="ORF">J2X16_002661</name>
</gene>
<dbReference type="RefSeq" id="WP_310345318.1">
    <property type="nucleotide sequence ID" value="NZ_JAVDXQ010000003.1"/>
</dbReference>
<feature type="chain" id="PRO_5045488873" description="Ice-binding protein C-terminal domain-containing protein" evidence="2">
    <location>
        <begin position="42"/>
        <end position="241"/>
    </location>
</feature>
<evidence type="ECO:0000259" key="3">
    <source>
        <dbReference type="Pfam" id="PF07589"/>
    </source>
</evidence>
<sequence length="241" mass="23955">MRVRFDRSLAARLPCRSPRARWCARAAATLALGLAAVGSHAAPVTGELQLAGVFNLSSAGLDFSPTGGGTGSFFVLAGTGTFASLVGTMGTVLDVAPGVAVNSNLLSFAAAPGVHFDSTALLPASFDSALCFSPAAAGQTCSPPGSAVNLVNLSANASTLSIAGTGVFVSALGETTPYVGVLTTQFANLSYQQLLATVAGGGTVTASYSVTLAPVPEPASWALGLAGLAVVAGLARRRARR</sequence>
<organism evidence="4 5">
    <name type="scientific">Pelomonas aquatica</name>
    <dbReference type="NCBI Taxonomy" id="431058"/>
    <lineage>
        <taxon>Bacteria</taxon>
        <taxon>Pseudomonadati</taxon>
        <taxon>Pseudomonadota</taxon>
        <taxon>Betaproteobacteria</taxon>
        <taxon>Burkholderiales</taxon>
        <taxon>Sphaerotilaceae</taxon>
        <taxon>Roseateles</taxon>
    </lineage>
</organism>
<evidence type="ECO:0000256" key="1">
    <source>
        <dbReference type="SAM" id="Phobius"/>
    </source>
</evidence>
<dbReference type="Proteomes" id="UP001180536">
    <property type="component" value="Unassembled WGS sequence"/>
</dbReference>
<evidence type="ECO:0000313" key="5">
    <source>
        <dbReference type="Proteomes" id="UP001180536"/>
    </source>
</evidence>
<keyword evidence="1" id="KW-0472">Membrane</keyword>
<feature type="signal peptide" evidence="2">
    <location>
        <begin position="1"/>
        <end position="41"/>
    </location>
</feature>
<proteinExistence type="predicted"/>
<feature type="domain" description="Ice-binding protein C-terminal" evidence="3">
    <location>
        <begin position="214"/>
        <end position="238"/>
    </location>
</feature>
<keyword evidence="2" id="KW-0732">Signal</keyword>
<dbReference type="Pfam" id="PF07589">
    <property type="entry name" value="PEP-CTERM"/>
    <property type="match status" value="1"/>
</dbReference>
<name>A0ABU1Z9L8_9BURK</name>
<comment type="caution">
    <text evidence="4">The sequence shown here is derived from an EMBL/GenBank/DDBJ whole genome shotgun (WGS) entry which is preliminary data.</text>
</comment>
<dbReference type="InterPro" id="IPR013424">
    <property type="entry name" value="Ice-binding_C"/>
</dbReference>
<dbReference type="EMBL" id="JAVDXQ010000003">
    <property type="protein sequence ID" value="MDR7297314.1"/>
    <property type="molecule type" value="Genomic_DNA"/>
</dbReference>
<accession>A0ABU1Z9L8</accession>
<feature type="transmembrane region" description="Helical" evidence="1">
    <location>
        <begin position="218"/>
        <end position="235"/>
    </location>
</feature>
<keyword evidence="1" id="KW-0812">Transmembrane</keyword>
<keyword evidence="5" id="KW-1185">Reference proteome</keyword>
<keyword evidence="1" id="KW-1133">Transmembrane helix</keyword>
<protein>
    <recommendedName>
        <fullName evidence="3">Ice-binding protein C-terminal domain-containing protein</fullName>
    </recommendedName>
</protein>